<dbReference type="EMBL" id="SZYD01000013">
    <property type="protein sequence ID" value="KAD4384453.1"/>
    <property type="molecule type" value="Genomic_DNA"/>
</dbReference>
<feature type="coiled-coil region" evidence="1">
    <location>
        <begin position="120"/>
        <end position="182"/>
    </location>
</feature>
<organism evidence="3 4">
    <name type="scientific">Mikania micrantha</name>
    <name type="common">bitter vine</name>
    <dbReference type="NCBI Taxonomy" id="192012"/>
    <lineage>
        <taxon>Eukaryota</taxon>
        <taxon>Viridiplantae</taxon>
        <taxon>Streptophyta</taxon>
        <taxon>Embryophyta</taxon>
        <taxon>Tracheophyta</taxon>
        <taxon>Spermatophyta</taxon>
        <taxon>Magnoliopsida</taxon>
        <taxon>eudicotyledons</taxon>
        <taxon>Gunneridae</taxon>
        <taxon>Pentapetalae</taxon>
        <taxon>asterids</taxon>
        <taxon>campanulids</taxon>
        <taxon>Asterales</taxon>
        <taxon>Asteraceae</taxon>
        <taxon>Asteroideae</taxon>
        <taxon>Heliantheae alliance</taxon>
        <taxon>Eupatorieae</taxon>
        <taxon>Mikania</taxon>
    </lineage>
</organism>
<feature type="region of interest" description="Disordered" evidence="2">
    <location>
        <begin position="205"/>
        <end position="231"/>
    </location>
</feature>
<feature type="compositionally biased region" description="Polar residues" evidence="2">
    <location>
        <begin position="221"/>
        <end position="231"/>
    </location>
</feature>
<feature type="region of interest" description="Disordered" evidence="2">
    <location>
        <begin position="412"/>
        <end position="432"/>
    </location>
</feature>
<keyword evidence="4" id="KW-1185">Reference proteome</keyword>
<evidence type="ECO:0000313" key="4">
    <source>
        <dbReference type="Proteomes" id="UP000326396"/>
    </source>
</evidence>
<dbReference type="AlphaFoldDB" id="A0A5N6N3Q4"/>
<dbReference type="PANTHER" id="PTHR35468:SF1">
    <property type="entry name" value="MYOSIN-LIKE PROTEIN"/>
    <property type="match status" value="1"/>
</dbReference>
<dbReference type="Proteomes" id="UP000326396">
    <property type="component" value="Linkage Group LG3"/>
</dbReference>
<proteinExistence type="predicted"/>
<dbReference type="OrthoDB" id="1921697at2759"/>
<reference evidence="3 4" key="1">
    <citation type="submission" date="2019-05" db="EMBL/GenBank/DDBJ databases">
        <title>Mikania micrantha, genome provides insights into the molecular mechanism of rapid growth.</title>
        <authorList>
            <person name="Liu B."/>
        </authorList>
    </citation>
    <scope>NUCLEOTIDE SEQUENCE [LARGE SCALE GENOMIC DNA]</scope>
    <source>
        <strain evidence="3">NLD-2019</strain>
        <tissue evidence="3">Leaf</tissue>
    </source>
</reference>
<protein>
    <submittedName>
        <fullName evidence="3">Uncharacterized protein</fullName>
    </submittedName>
</protein>
<gene>
    <name evidence="3" type="ORF">E3N88_24621</name>
</gene>
<name>A0A5N6N3Q4_9ASTR</name>
<accession>A0A5N6N3Q4</accession>
<evidence type="ECO:0000256" key="1">
    <source>
        <dbReference type="SAM" id="Coils"/>
    </source>
</evidence>
<comment type="caution">
    <text evidence="3">The sequence shown here is derived from an EMBL/GenBank/DDBJ whole genome shotgun (WGS) entry which is preliminary data.</text>
</comment>
<sequence>MSTRSRRLKWPPPPSPKIIHLPRRHTARRRKTRAAVDKHPATAMPEVMNTHDYKGKLVSLFGVEREFAGAPIVVLNSSGRRDRVEAEDHGGDLAEERWKFQAEILRAECNFLRMERKLALKKLEKNRVRIENTLKSALQNLATGRKKLCEGKNMKMVLEEEMQEIAEKLEELQSSYNGEEDRELQKCKNFDRKALRLQRRLERLGGLPEDETSNPIKDEASFQSQSNGEVNKNNNILTYKSQTKSTDVEMLERKMKGLSKGTLDQIEEEYGSILNSSVASSASTSKRVDFPDHLSFSNRLANRIQEPLVSQDTSNKCSGRCKMLVRRIVEQVRAETEQWSQMQDMLGQLRQEMEELQTSKDFWETQALASGHEIQSLMSNVEEWKEKAIGHETKASNLQTELSLVKNELEKLKKDQSKEPASTPKKAATSLSKQIEREMKNGLGCRMKGQCDVVGSNKHVKVVQSKKDLHPLSLAKQLAREKRISVSRSKENRPNGNEILSDRRRKVYNLVRSPFKDIGNSSSASAETGGAIRQNSNAVFPLYCTEPLRMKN</sequence>
<keyword evidence="1" id="KW-0175">Coiled coil</keyword>
<evidence type="ECO:0000313" key="3">
    <source>
        <dbReference type="EMBL" id="KAD4384453.1"/>
    </source>
</evidence>
<evidence type="ECO:0000256" key="2">
    <source>
        <dbReference type="SAM" id="MobiDB-lite"/>
    </source>
</evidence>
<dbReference type="PANTHER" id="PTHR35468">
    <property type="entry name" value="MYOSIN-LIKE PROTEIN"/>
    <property type="match status" value="1"/>
</dbReference>